<proteinExistence type="predicted"/>
<keyword evidence="2" id="KW-1185">Reference proteome</keyword>
<dbReference type="EMBL" id="JASAOG010000187">
    <property type="protein sequence ID" value="KAK0045063.1"/>
    <property type="molecule type" value="Genomic_DNA"/>
</dbReference>
<protein>
    <submittedName>
        <fullName evidence="1">Uncharacterized protein</fullName>
    </submittedName>
</protein>
<name>A0AAD8EZG8_BIOPF</name>
<gene>
    <name evidence="1" type="ORF">Bpfe_025542</name>
</gene>
<comment type="caution">
    <text evidence="1">The sequence shown here is derived from an EMBL/GenBank/DDBJ whole genome shotgun (WGS) entry which is preliminary data.</text>
</comment>
<reference evidence="1" key="2">
    <citation type="submission" date="2023-04" db="EMBL/GenBank/DDBJ databases">
        <authorList>
            <person name="Bu L."/>
            <person name="Lu L."/>
            <person name="Laidemitt M.R."/>
            <person name="Zhang S.M."/>
            <person name="Mutuku M."/>
            <person name="Mkoji G."/>
            <person name="Steinauer M."/>
            <person name="Loker E.S."/>
        </authorList>
    </citation>
    <scope>NUCLEOTIDE SEQUENCE</scope>
    <source>
        <strain evidence="1">KasaAsao</strain>
        <tissue evidence="1">Whole Snail</tissue>
    </source>
</reference>
<organism evidence="1 2">
    <name type="scientific">Biomphalaria pfeifferi</name>
    <name type="common">Bloodfluke planorb</name>
    <name type="synonym">Freshwater snail</name>
    <dbReference type="NCBI Taxonomy" id="112525"/>
    <lineage>
        <taxon>Eukaryota</taxon>
        <taxon>Metazoa</taxon>
        <taxon>Spiralia</taxon>
        <taxon>Lophotrochozoa</taxon>
        <taxon>Mollusca</taxon>
        <taxon>Gastropoda</taxon>
        <taxon>Heterobranchia</taxon>
        <taxon>Euthyneura</taxon>
        <taxon>Panpulmonata</taxon>
        <taxon>Hygrophila</taxon>
        <taxon>Lymnaeoidea</taxon>
        <taxon>Planorbidae</taxon>
        <taxon>Biomphalaria</taxon>
    </lineage>
</organism>
<dbReference type="Proteomes" id="UP001233172">
    <property type="component" value="Unassembled WGS sequence"/>
</dbReference>
<evidence type="ECO:0000313" key="1">
    <source>
        <dbReference type="EMBL" id="KAK0045063.1"/>
    </source>
</evidence>
<evidence type="ECO:0000313" key="2">
    <source>
        <dbReference type="Proteomes" id="UP001233172"/>
    </source>
</evidence>
<dbReference type="AlphaFoldDB" id="A0AAD8EZG8"/>
<accession>A0AAD8EZG8</accession>
<feature type="non-terminal residue" evidence="1">
    <location>
        <position position="88"/>
    </location>
</feature>
<sequence>MIFNPNRGHTRNEICTSFSCCQQRETIFQLYSVVRRLTIVPLRRAHNSAVPVMGREFKMWTWPLWKCISRGWVFQQQKCEVCLGEIEG</sequence>
<reference evidence="1" key="1">
    <citation type="journal article" date="2023" name="PLoS Negl. Trop. Dis.">
        <title>A genome sequence for Biomphalaria pfeifferi, the major vector snail for the human-infecting parasite Schistosoma mansoni.</title>
        <authorList>
            <person name="Bu L."/>
            <person name="Lu L."/>
            <person name="Laidemitt M.R."/>
            <person name="Zhang S.M."/>
            <person name="Mutuku M."/>
            <person name="Mkoji G."/>
            <person name="Steinauer M."/>
            <person name="Loker E.S."/>
        </authorList>
    </citation>
    <scope>NUCLEOTIDE SEQUENCE</scope>
    <source>
        <strain evidence="1">KasaAsao</strain>
    </source>
</reference>